<dbReference type="InterPro" id="IPR020471">
    <property type="entry name" value="AKR"/>
</dbReference>
<dbReference type="PANTHER" id="PTHR43364">
    <property type="entry name" value="NADH-SPECIFIC METHYLGLYOXAL REDUCTASE-RELATED"/>
    <property type="match status" value="1"/>
</dbReference>
<dbReference type="AlphaFoldDB" id="A0A3Q9UQI4"/>
<evidence type="ECO:0000313" key="3">
    <source>
        <dbReference type="EMBL" id="AZZ51048.1"/>
    </source>
</evidence>
<dbReference type="PRINTS" id="PR00069">
    <property type="entry name" value="ALDKETRDTASE"/>
</dbReference>
<dbReference type="InterPro" id="IPR050523">
    <property type="entry name" value="AKR_Detox_Biosynth"/>
</dbReference>
<dbReference type="CDD" id="cd19079">
    <property type="entry name" value="AKR_EcYajO-like"/>
    <property type="match status" value="1"/>
</dbReference>
<sequence>MDSTRLGLSGLQVSPIILGCMSFGAPDRGAHGWSMGEEESRPFLRRALELGITTFDTADVYSDGTSEEFVGRALADFAVREEVVIATKVHGTMRPGANGGGLSRRHILSAIDDSLRRLGTDYVDLYQIHRWDPQVPIEETMETLHDVVRSGKARYIGASSMWAWQFAKAQYTADLGGWTRFVSMQDQYNLIQREDERELHPFCLDQGVGVIPWSPLARGRLTRDWDATTSRTETDLYGKTLYHQQEEADRRTAGTVERIAAERGVPRAQVALAWVRQQEAVIAPIVGATKMQHLEDAVASVDLELTADELDALGADYAPRFNEGF</sequence>
<organism evidence="3 4">
    <name type="scientific">Rathayibacter festucae DSM 15932</name>
    <dbReference type="NCBI Taxonomy" id="1328866"/>
    <lineage>
        <taxon>Bacteria</taxon>
        <taxon>Bacillati</taxon>
        <taxon>Actinomycetota</taxon>
        <taxon>Actinomycetes</taxon>
        <taxon>Micrococcales</taxon>
        <taxon>Microbacteriaceae</taxon>
        <taxon>Rathayibacter</taxon>
    </lineage>
</organism>
<dbReference type="PROSITE" id="PS51257">
    <property type="entry name" value="PROKAR_LIPOPROTEIN"/>
    <property type="match status" value="1"/>
</dbReference>
<protein>
    <submittedName>
        <fullName evidence="3">Alcohol dehydrogenase</fullName>
    </submittedName>
</protein>
<dbReference type="KEGG" id="rfs:C1I64_02620"/>
<gene>
    <name evidence="3" type="ORF">C1I64_02620</name>
</gene>
<reference evidence="3 4" key="1">
    <citation type="submission" date="2018-03" db="EMBL/GenBank/DDBJ databases">
        <title>Bacteriophage NCPPB3778 and a type I-E CRISPR drive the evolution of the US Biological Select Agent, Rathayibacter toxicus.</title>
        <authorList>
            <person name="Davis E.W.II."/>
            <person name="Tabima J.F."/>
            <person name="Weisberg A.J."/>
            <person name="Dantas Lopes L."/>
            <person name="Wiseman M.S."/>
            <person name="Wiseman M.S."/>
            <person name="Pupko T."/>
            <person name="Belcher M.S."/>
            <person name="Sechler A.J."/>
            <person name="Tancos M.A."/>
            <person name="Schroeder B.K."/>
            <person name="Murray T.D."/>
            <person name="Luster D.G."/>
            <person name="Schneider W.L."/>
            <person name="Rogers E."/>
            <person name="Andreote F.D."/>
            <person name="Grunwald N.J."/>
            <person name="Putnam M.L."/>
            <person name="Chang J.H."/>
        </authorList>
    </citation>
    <scope>NUCLEOTIDE SEQUENCE [LARGE SCALE GENOMIC DNA]</scope>
    <source>
        <strain evidence="3 4">DSM 15932</strain>
    </source>
</reference>
<feature type="domain" description="NADP-dependent oxidoreductase" evidence="2">
    <location>
        <begin position="15"/>
        <end position="313"/>
    </location>
</feature>
<keyword evidence="1" id="KW-0560">Oxidoreductase</keyword>
<dbReference type="Gene3D" id="3.20.20.100">
    <property type="entry name" value="NADP-dependent oxidoreductase domain"/>
    <property type="match status" value="1"/>
</dbReference>
<dbReference type="Proteomes" id="UP000285317">
    <property type="component" value="Chromosome"/>
</dbReference>
<evidence type="ECO:0000313" key="4">
    <source>
        <dbReference type="Proteomes" id="UP000285317"/>
    </source>
</evidence>
<dbReference type="SUPFAM" id="SSF51430">
    <property type="entry name" value="NAD(P)-linked oxidoreductase"/>
    <property type="match status" value="1"/>
</dbReference>
<dbReference type="RefSeq" id="WP_127886115.1">
    <property type="nucleotide sequence ID" value="NZ_CP028137.1"/>
</dbReference>
<dbReference type="FunFam" id="3.20.20.100:FF:000004">
    <property type="entry name" value="Oxidoreductase, aldo/keto reductase"/>
    <property type="match status" value="1"/>
</dbReference>
<dbReference type="GO" id="GO:0005829">
    <property type="term" value="C:cytosol"/>
    <property type="evidence" value="ECO:0007669"/>
    <property type="project" value="TreeGrafter"/>
</dbReference>
<accession>A0A3Q9UQI4</accession>
<dbReference type="InterPro" id="IPR036812">
    <property type="entry name" value="NAD(P)_OxRdtase_dom_sf"/>
</dbReference>
<dbReference type="PANTHER" id="PTHR43364:SF4">
    <property type="entry name" value="NAD(P)-LINKED OXIDOREDUCTASE SUPERFAMILY PROTEIN"/>
    <property type="match status" value="1"/>
</dbReference>
<evidence type="ECO:0000259" key="2">
    <source>
        <dbReference type="Pfam" id="PF00248"/>
    </source>
</evidence>
<dbReference type="Pfam" id="PF00248">
    <property type="entry name" value="Aldo_ket_red"/>
    <property type="match status" value="1"/>
</dbReference>
<dbReference type="EMBL" id="CP028137">
    <property type="protein sequence ID" value="AZZ51048.1"/>
    <property type="molecule type" value="Genomic_DNA"/>
</dbReference>
<dbReference type="InterPro" id="IPR023210">
    <property type="entry name" value="NADP_OxRdtase_dom"/>
</dbReference>
<dbReference type="GO" id="GO:0016491">
    <property type="term" value="F:oxidoreductase activity"/>
    <property type="evidence" value="ECO:0007669"/>
    <property type="project" value="UniProtKB-KW"/>
</dbReference>
<proteinExistence type="predicted"/>
<name>A0A3Q9UQI4_9MICO</name>
<evidence type="ECO:0000256" key="1">
    <source>
        <dbReference type="ARBA" id="ARBA00023002"/>
    </source>
</evidence>